<name>A0A0D3GY20_9ORYZ</name>
<dbReference type="PaxDb" id="65489-OBART08G07850.1"/>
<proteinExistence type="predicted"/>
<dbReference type="Gramene" id="OBART08G07850.1">
    <property type="protein sequence ID" value="OBART08G07850.1"/>
    <property type="gene ID" value="OBART08G07850"/>
</dbReference>
<dbReference type="AlphaFoldDB" id="A0A0D3GY20"/>
<dbReference type="HOGENOM" id="CLU_000680_14_7_1"/>
<reference evidence="2" key="2">
    <citation type="submission" date="2015-03" db="UniProtKB">
        <authorList>
            <consortium name="EnsemblPlants"/>
        </authorList>
    </citation>
    <scope>IDENTIFICATION</scope>
</reference>
<dbReference type="PANTHER" id="PTHR47074:SF11">
    <property type="entry name" value="REVERSE TRANSCRIPTASE-LIKE PROTEIN"/>
    <property type="match status" value="1"/>
</dbReference>
<evidence type="ECO:0000313" key="3">
    <source>
        <dbReference type="Proteomes" id="UP000026960"/>
    </source>
</evidence>
<evidence type="ECO:0000313" key="2">
    <source>
        <dbReference type="EnsemblPlants" id="OBART08G07850.1"/>
    </source>
</evidence>
<dbReference type="GO" id="GO:0004523">
    <property type="term" value="F:RNA-DNA hybrid ribonuclease activity"/>
    <property type="evidence" value="ECO:0007669"/>
    <property type="project" value="InterPro"/>
</dbReference>
<dbReference type="STRING" id="65489.A0A0D3GY20"/>
<feature type="domain" description="RNase H type-1" evidence="1">
    <location>
        <begin position="2"/>
        <end position="78"/>
    </location>
</feature>
<protein>
    <recommendedName>
        <fullName evidence="1">RNase H type-1 domain-containing protein</fullName>
    </recommendedName>
</protein>
<dbReference type="GO" id="GO:0003676">
    <property type="term" value="F:nucleic acid binding"/>
    <property type="evidence" value="ECO:0007669"/>
    <property type="project" value="InterPro"/>
</dbReference>
<accession>A0A0D3GY20</accession>
<keyword evidence="3" id="KW-1185">Reference proteome</keyword>
<dbReference type="PANTHER" id="PTHR47074">
    <property type="entry name" value="BNAC02G40300D PROTEIN"/>
    <property type="match status" value="1"/>
</dbReference>
<dbReference type="InterPro" id="IPR002156">
    <property type="entry name" value="RNaseH_domain"/>
</dbReference>
<reference evidence="2" key="1">
    <citation type="journal article" date="2009" name="Rice">
        <title>De Novo Next Generation Sequencing of Plant Genomes.</title>
        <authorList>
            <person name="Rounsley S."/>
            <person name="Marri P.R."/>
            <person name="Yu Y."/>
            <person name="He R."/>
            <person name="Sisneros N."/>
            <person name="Goicoechea J.L."/>
            <person name="Lee S.J."/>
            <person name="Angelova A."/>
            <person name="Kudrna D."/>
            <person name="Luo M."/>
            <person name="Affourtit J."/>
            <person name="Desany B."/>
            <person name="Knight J."/>
            <person name="Niazi F."/>
            <person name="Egholm M."/>
            <person name="Wing R.A."/>
        </authorList>
    </citation>
    <scope>NUCLEOTIDE SEQUENCE [LARGE SCALE GENOMIC DNA]</scope>
    <source>
        <strain evidence="2">cv. IRGC 105608</strain>
    </source>
</reference>
<dbReference type="EnsemblPlants" id="OBART08G07850.1">
    <property type="protein sequence ID" value="OBART08G07850.1"/>
    <property type="gene ID" value="OBART08G07850"/>
</dbReference>
<dbReference type="InterPro" id="IPR052929">
    <property type="entry name" value="RNase_H-like_EbsB-rel"/>
</dbReference>
<sequence>MAMIKSLERVAELGMGRVVVETDAANLKLAISSQEMDRSSDGALFKIIRALLISSFDQYLVSVCPRICNNVADRMASFGAVTVAPGSTCYWSQAPEFL</sequence>
<organism evidence="2">
    <name type="scientific">Oryza barthii</name>
    <dbReference type="NCBI Taxonomy" id="65489"/>
    <lineage>
        <taxon>Eukaryota</taxon>
        <taxon>Viridiplantae</taxon>
        <taxon>Streptophyta</taxon>
        <taxon>Embryophyta</taxon>
        <taxon>Tracheophyta</taxon>
        <taxon>Spermatophyta</taxon>
        <taxon>Magnoliopsida</taxon>
        <taxon>Liliopsida</taxon>
        <taxon>Poales</taxon>
        <taxon>Poaceae</taxon>
        <taxon>BOP clade</taxon>
        <taxon>Oryzoideae</taxon>
        <taxon>Oryzeae</taxon>
        <taxon>Oryzinae</taxon>
        <taxon>Oryza</taxon>
    </lineage>
</organism>
<dbReference type="Proteomes" id="UP000026960">
    <property type="component" value="Chromosome 8"/>
</dbReference>
<evidence type="ECO:0000259" key="1">
    <source>
        <dbReference type="Pfam" id="PF13456"/>
    </source>
</evidence>
<dbReference type="Pfam" id="PF13456">
    <property type="entry name" value="RVT_3"/>
    <property type="match status" value="1"/>
</dbReference>